<evidence type="ECO:0000313" key="3">
    <source>
        <dbReference type="Proteomes" id="UP000054538"/>
    </source>
</evidence>
<dbReference type="AlphaFoldDB" id="A0A0D0D5B7"/>
<dbReference type="EMBL" id="KN831333">
    <property type="protein sequence ID" value="KIK72020.1"/>
    <property type="molecule type" value="Genomic_DNA"/>
</dbReference>
<dbReference type="Proteomes" id="UP000054538">
    <property type="component" value="Unassembled WGS sequence"/>
</dbReference>
<reference evidence="3" key="2">
    <citation type="submission" date="2015-01" db="EMBL/GenBank/DDBJ databases">
        <title>Evolutionary Origins and Diversification of the Mycorrhizal Mutualists.</title>
        <authorList>
            <consortium name="DOE Joint Genome Institute"/>
            <consortium name="Mycorrhizal Genomics Consortium"/>
            <person name="Kohler A."/>
            <person name="Kuo A."/>
            <person name="Nagy L.G."/>
            <person name="Floudas D."/>
            <person name="Copeland A."/>
            <person name="Barry K.W."/>
            <person name="Cichocki N."/>
            <person name="Veneault-Fourrey C."/>
            <person name="LaButti K."/>
            <person name="Lindquist E.A."/>
            <person name="Lipzen A."/>
            <person name="Lundell T."/>
            <person name="Morin E."/>
            <person name="Murat C."/>
            <person name="Riley R."/>
            <person name="Ohm R."/>
            <person name="Sun H."/>
            <person name="Tunlid A."/>
            <person name="Henrissat B."/>
            <person name="Grigoriev I.V."/>
            <person name="Hibbett D.S."/>
            <person name="Martin F."/>
        </authorList>
    </citation>
    <scope>NUCLEOTIDE SEQUENCE [LARGE SCALE GENOMIC DNA]</scope>
    <source>
        <strain evidence="3">Ve08.2h10</strain>
    </source>
</reference>
<reference evidence="2 3" key="1">
    <citation type="submission" date="2014-04" db="EMBL/GenBank/DDBJ databases">
        <authorList>
            <consortium name="DOE Joint Genome Institute"/>
            <person name="Kuo A."/>
            <person name="Kohler A."/>
            <person name="Jargeat P."/>
            <person name="Nagy L.G."/>
            <person name="Floudas D."/>
            <person name="Copeland A."/>
            <person name="Barry K.W."/>
            <person name="Cichocki N."/>
            <person name="Veneault-Fourrey C."/>
            <person name="LaButti K."/>
            <person name="Lindquist E.A."/>
            <person name="Lipzen A."/>
            <person name="Lundell T."/>
            <person name="Morin E."/>
            <person name="Murat C."/>
            <person name="Sun H."/>
            <person name="Tunlid A."/>
            <person name="Henrissat B."/>
            <person name="Grigoriev I.V."/>
            <person name="Hibbett D.S."/>
            <person name="Martin F."/>
            <person name="Nordberg H.P."/>
            <person name="Cantor M.N."/>
            <person name="Hua S.X."/>
        </authorList>
    </citation>
    <scope>NUCLEOTIDE SEQUENCE [LARGE SCALE GENOMIC DNA]</scope>
    <source>
        <strain evidence="2 3">Ve08.2h10</strain>
    </source>
</reference>
<protein>
    <submittedName>
        <fullName evidence="2">Uncharacterized protein</fullName>
    </submittedName>
</protein>
<gene>
    <name evidence="2" type="ORF">PAXRUDRAFT_22498</name>
</gene>
<feature type="region of interest" description="Disordered" evidence="1">
    <location>
        <begin position="33"/>
        <end position="78"/>
    </location>
</feature>
<dbReference type="InParanoid" id="A0A0D0D5B7"/>
<feature type="compositionally biased region" description="Polar residues" evidence="1">
    <location>
        <begin position="46"/>
        <end position="58"/>
    </location>
</feature>
<sequence length="88" mass="9627">MSTQRYRSQFGMEAESNTAGRVRFDDKIMEINPPSSSDHFLPPSIPSQIPSWDFSTPPGSAGHLTDSPEFQPPPVPTDLIATLPEDLG</sequence>
<proteinExistence type="predicted"/>
<organism evidence="2 3">
    <name type="scientific">Paxillus rubicundulus Ve08.2h10</name>
    <dbReference type="NCBI Taxonomy" id="930991"/>
    <lineage>
        <taxon>Eukaryota</taxon>
        <taxon>Fungi</taxon>
        <taxon>Dikarya</taxon>
        <taxon>Basidiomycota</taxon>
        <taxon>Agaricomycotina</taxon>
        <taxon>Agaricomycetes</taxon>
        <taxon>Agaricomycetidae</taxon>
        <taxon>Boletales</taxon>
        <taxon>Paxilineae</taxon>
        <taxon>Paxillaceae</taxon>
        <taxon>Paxillus</taxon>
    </lineage>
</organism>
<dbReference type="HOGENOM" id="CLU_2655233_0_0_1"/>
<keyword evidence="3" id="KW-1185">Reference proteome</keyword>
<accession>A0A0D0D5B7</accession>
<name>A0A0D0D5B7_9AGAM</name>
<feature type="non-terminal residue" evidence="2">
    <location>
        <position position="88"/>
    </location>
</feature>
<evidence type="ECO:0000256" key="1">
    <source>
        <dbReference type="SAM" id="MobiDB-lite"/>
    </source>
</evidence>
<evidence type="ECO:0000313" key="2">
    <source>
        <dbReference type="EMBL" id="KIK72020.1"/>
    </source>
</evidence>